<reference evidence="1 2" key="2">
    <citation type="submission" date="2006-07" db="EMBL/GenBank/DDBJ databases">
        <title>Sequencing of the draft genome and assembly of Chlorobium ferroxidans DSM 13031.</title>
        <authorList>
            <consortium name="US DOE Joint Genome Institute (JGI-PGF)"/>
            <person name="Copeland A."/>
            <person name="Lucas S."/>
            <person name="Lapidus A."/>
            <person name="Barry K."/>
            <person name="Glavina del Rio T."/>
            <person name="Dalin E."/>
            <person name="Tice H."/>
            <person name="Bruce D."/>
            <person name="Pitluck S."/>
            <person name="Richardson P."/>
        </authorList>
    </citation>
    <scope>NUCLEOTIDE SEQUENCE [LARGE SCALE GENOMIC DNA]</scope>
    <source>
        <strain evidence="1 2">DSM 13031</strain>
    </source>
</reference>
<evidence type="ECO:0000313" key="2">
    <source>
        <dbReference type="Proteomes" id="UP000004162"/>
    </source>
</evidence>
<sequence>MTIRYITSSAPADTLSGKVLGQIKREFGAEVEPFTLHLPVPELLAGVWIAVRETLLAGSGRRDAKEVVAAAVSSLNRCPYCLDAHSIMVLESSGHDYSKALADGAPEQIEDAFLREVAEWARATRTPGSPLLATTPFSTKEAPAFIGTAVVFHYINRMVTILLGSSTLPF</sequence>
<dbReference type="AlphaFoldDB" id="Q0YP28"/>
<dbReference type="NCBIfam" id="TIGR00778">
    <property type="entry name" value="ahpD_dom"/>
    <property type="match status" value="1"/>
</dbReference>
<gene>
    <name evidence="1" type="ORF">CferDRAFT_0057</name>
</gene>
<keyword evidence="1" id="KW-0238">DNA-binding</keyword>
<organism evidence="1 2">
    <name type="scientific">Chlorobium ferrooxidans DSM 13031</name>
    <dbReference type="NCBI Taxonomy" id="377431"/>
    <lineage>
        <taxon>Bacteria</taxon>
        <taxon>Pseudomonadati</taxon>
        <taxon>Chlorobiota</taxon>
        <taxon>Chlorobiia</taxon>
        <taxon>Chlorobiales</taxon>
        <taxon>Chlorobiaceae</taxon>
        <taxon>Chlorobium/Pelodictyon group</taxon>
        <taxon>Chlorobium</taxon>
    </lineage>
</organism>
<reference evidence="1 2" key="1">
    <citation type="submission" date="2006-07" db="EMBL/GenBank/DDBJ databases">
        <title>Annotation of the draft genome assembly of Chlorobium ferroxidans DSM 13031.</title>
        <authorList>
            <consortium name="US DOE Joint Genome Institute (JGI-ORNL)"/>
            <person name="Larimer F."/>
            <person name="Land M."/>
            <person name="Hauser L."/>
        </authorList>
    </citation>
    <scope>NUCLEOTIDE SEQUENCE [LARGE SCALE GENOMIC DNA]</scope>
    <source>
        <strain evidence="1 2">DSM 13031</strain>
    </source>
</reference>
<dbReference type="GO" id="GO:0003677">
    <property type="term" value="F:DNA binding"/>
    <property type="evidence" value="ECO:0007669"/>
    <property type="project" value="UniProtKB-KW"/>
</dbReference>
<dbReference type="SUPFAM" id="SSF69118">
    <property type="entry name" value="AhpD-like"/>
    <property type="match status" value="1"/>
</dbReference>
<dbReference type="EMBL" id="AASE01000038">
    <property type="protein sequence ID" value="EAT58041.1"/>
    <property type="molecule type" value="Genomic_DNA"/>
</dbReference>
<dbReference type="Proteomes" id="UP000004162">
    <property type="component" value="Unassembled WGS sequence"/>
</dbReference>
<comment type="caution">
    <text evidence="1">The sequence shown here is derived from an EMBL/GenBank/DDBJ whole genome shotgun (WGS) entry which is preliminary data.</text>
</comment>
<dbReference type="GO" id="GO:0051920">
    <property type="term" value="F:peroxiredoxin activity"/>
    <property type="evidence" value="ECO:0007669"/>
    <property type="project" value="InterPro"/>
</dbReference>
<keyword evidence="2" id="KW-1185">Reference proteome</keyword>
<proteinExistence type="predicted"/>
<name>Q0YP28_9CHLB</name>
<dbReference type="InterPro" id="IPR029032">
    <property type="entry name" value="AhpD-like"/>
</dbReference>
<dbReference type="Gene3D" id="1.20.1290.10">
    <property type="entry name" value="AhpD-like"/>
    <property type="match status" value="1"/>
</dbReference>
<accession>Q0YP28</accession>
<feature type="non-terminal residue" evidence="1">
    <location>
        <position position="170"/>
    </location>
</feature>
<dbReference type="InterPro" id="IPR004675">
    <property type="entry name" value="AhpD_core"/>
</dbReference>
<protein>
    <submittedName>
        <fullName evidence="1">Putative DNA-binding protein</fullName>
    </submittedName>
</protein>
<evidence type="ECO:0000313" key="1">
    <source>
        <dbReference type="EMBL" id="EAT58041.1"/>
    </source>
</evidence>